<keyword evidence="10 14" id="KW-1133">Transmembrane helix</keyword>
<keyword evidence="12 14" id="KW-0472">Membrane</keyword>
<dbReference type="InterPro" id="IPR023214">
    <property type="entry name" value="HAD_sf"/>
</dbReference>
<dbReference type="FunFam" id="3.40.50.1000:FF:000020">
    <property type="entry name" value="Probable cation-transporting P-type ATPase"/>
    <property type="match status" value="1"/>
</dbReference>
<comment type="caution">
    <text evidence="16">The sequence shown here is derived from an EMBL/GenBank/DDBJ whole genome shotgun (WGS) entry which is preliminary data.</text>
</comment>
<dbReference type="EMBL" id="LHXN01000001">
    <property type="protein sequence ID" value="KXA93624.1"/>
    <property type="molecule type" value="Genomic_DNA"/>
</dbReference>
<keyword evidence="7" id="KW-0547">Nucleotide-binding</keyword>
<evidence type="ECO:0000256" key="8">
    <source>
        <dbReference type="ARBA" id="ARBA00022840"/>
    </source>
</evidence>
<evidence type="ECO:0000256" key="1">
    <source>
        <dbReference type="ARBA" id="ARBA00004651"/>
    </source>
</evidence>
<dbReference type="PANTHER" id="PTHR48085">
    <property type="entry name" value="CADMIUM/ZINC-TRANSPORTING ATPASE HMA2-RELATED"/>
    <property type="match status" value="1"/>
</dbReference>
<keyword evidence="4" id="KW-1003">Cell membrane</keyword>
<feature type="transmembrane region" description="Helical" evidence="14">
    <location>
        <begin position="283"/>
        <end position="301"/>
    </location>
</feature>
<dbReference type="GO" id="GO:0005886">
    <property type="term" value="C:plasma membrane"/>
    <property type="evidence" value="ECO:0007669"/>
    <property type="project" value="UniProtKB-SubCell"/>
</dbReference>
<dbReference type="PRINTS" id="PR00119">
    <property type="entry name" value="CATATPASE"/>
</dbReference>
<evidence type="ECO:0000256" key="14">
    <source>
        <dbReference type="SAM" id="Phobius"/>
    </source>
</evidence>
<evidence type="ECO:0000256" key="3">
    <source>
        <dbReference type="ARBA" id="ARBA00022448"/>
    </source>
</evidence>
<keyword evidence="9" id="KW-1278">Translocase</keyword>
<dbReference type="AlphaFoldDB" id="A0A133UHC3"/>
<evidence type="ECO:0000256" key="7">
    <source>
        <dbReference type="ARBA" id="ARBA00022741"/>
    </source>
</evidence>
<comment type="subcellular location">
    <subcellularLocation>
        <location evidence="1">Cell membrane</location>
        <topology evidence="1">Multi-pass membrane protein</topology>
    </subcellularLocation>
</comment>
<evidence type="ECO:0000256" key="13">
    <source>
        <dbReference type="SAM" id="MobiDB-lite"/>
    </source>
</evidence>
<dbReference type="Pfam" id="PF00702">
    <property type="entry name" value="Hydrolase"/>
    <property type="match status" value="1"/>
</dbReference>
<feature type="transmembrane region" description="Helical" evidence="14">
    <location>
        <begin position="619"/>
        <end position="639"/>
    </location>
</feature>
<keyword evidence="5 14" id="KW-0812">Transmembrane</keyword>
<dbReference type="InterPro" id="IPR051014">
    <property type="entry name" value="Cation_Transport_ATPase_IB"/>
</dbReference>
<dbReference type="InterPro" id="IPR008250">
    <property type="entry name" value="ATPase_P-typ_transduc_dom_A_sf"/>
</dbReference>
<dbReference type="InterPro" id="IPR027256">
    <property type="entry name" value="P-typ_ATPase_IB"/>
</dbReference>
<dbReference type="InterPro" id="IPR036412">
    <property type="entry name" value="HAD-like_sf"/>
</dbReference>
<evidence type="ECO:0000256" key="9">
    <source>
        <dbReference type="ARBA" id="ARBA00022967"/>
    </source>
</evidence>
<evidence type="ECO:0000256" key="6">
    <source>
        <dbReference type="ARBA" id="ARBA00022723"/>
    </source>
</evidence>
<comment type="similarity">
    <text evidence="2">Belongs to the cation transport ATPase (P-type) (TC 3.A.3) family. Type IB subfamily.</text>
</comment>
<dbReference type="PATRIC" id="fig|1698263.3.peg.36"/>
<dbReference type="PANTHER" id="PTHR48085:SF5">
    <property type="entry name" value="CADMIUM_ZINC-TRANSPORTING ATPASE HMA4-RELATED"/>
    <property type="match status" value="1"/>
</dbReference>
<dbReference type="PRINTS" id="PR00941">
    <property type="entry name" value="CDATPASE"/>
</dbReference>
<feature type="transmembrane region" description="Helical" evidence="14">
    <location>
        <begin position="256"/>
        <end position="277"/>
    </location>
</feature>
<dbReference type="InterPro" id="IPR023299">
    <property type="entry name" value="ATPase_P-typ_cyto_dom_N"/>
</dbReference>
<dbReference type="Gene3D" id="3.40.1110.10">
    <property type="entry name" value="Calcium-transporting ATPase, cytoplasmic domain N"/>
    <property type="match status" value="1"/>
</dbReference>
<feature type="transmembrane region" description="Helical" evidence="14">
    <location>
        <begin position="29"/>
        <end position="49"/>
    </location>
</feature>
<evidence type="ECO:0000256" key="5">
    <source>
        <dbReference type="ARBA" id="ARBA00022692"/>
    </source>
</evidence>
<dbReference type="Proteomes" id="UP000070373">
    <property type="component" value="Unassembled WGS sequence"/>
</dbReference>
<dbReference type="GO" id="GO:0005524">
    <property type="term" value="F:ATP binding"/>
    <property type="evidence" value="ECO:0007669"/>
    <property type="project" value="UniProtKB-KW"/>
</dbReference>
<accession>A0A133UHC3</accession>
<keyword evidence="6" id="KW-0479">Metal-binding</keyword>
<name>A0A133UHC3_9EURY</name>
<evidence type="ECO:0000256" key="10">
    <source>
        <dbReference type="ARBA" id="ARBA00022989"/>
    </source>
</evidence>
<dbReference type="GO" id="GO:0016887">
    <property type="term" value="F:ATP hydrolysis activity"/>
    <property type="evidence" value="ECO:0007669"/>
    <property type="project" value="InterPro"/>
</dbReference>
<evidence type="ECO:0000256" key="4">
    <source>
        <dbReference type="ARBA" id="ARBA00022475"/>
    </source>
</evidence>
<feature type="region of interest" description="Disordered" evidence="13">
    <location>
        <begin position="175"/>
        <end position="201"/>
    </location>
</feature>
<evidence type="ECO:0000256" key="2">
    <source>
        <dbReference type="ARBA" id="ARBA00006024"/>
    </source>
</evidence>
<evidence type="ECO:0000256" key="12">
    <source>
        <dbReference type="ARBA" id="ARBA00023136"/>
    </source>
</evidence>
<dbReference type="Gene3D" id="3.40.50.1000">
    <property type="entry name" value="HAD superfamily/HAD-like"/>
    <property type="match status" value="1"/>
</dbReference>
<keyword evidence="3" id="KW-0813">Transport</keyword>
<gene>
    <name evidence="16" type="ORF">AKJ64_00155</name>
</gene>
<organism evidence="16 17">
    <name type="scientific">candidate division MSBL1 archaeon SCGC-AAA259E17</name>
    <dbReference type="NCBI Taxonomy" id="1698263"/>
    <lineage>
        <taxon>Archaea</taxon>
        <taxon>Methanobacteriati</taxon>
        <taxon>Methanobacteriota</taxon>
        <taxon>candidate division MSBL1</taxon>
    </lineage>
</organism>
<dbReference type="Gene3D" id="2.70.150.10">
    <property type="entry name" value="Calcium-transporting ATPase, cytoplasmic transduction domain A"/>
    <property type="match status" value="1"/>
</dbReference>
<feature type="domain" description="P-type ATPase A" evidence="15">
    <location>
        <begin position="136"/>
        <end position="236"/>
    </location>
</feature>
<dbReference type="SUPFAM" id="SSF81665">
    <property type="entry name" value="Calcium ATPase, transmembrane domain M"/>
    <property type="match status" value="1"/>
</dbReference>
<dbReference type="SUPFAM" id="SSF56784">
    <property type="entry name" value="HAD-like"/>
    <property type="match status" value="1"/>
</dbReference>
<feature type="transmembrane region" description="Helical" evidence="14">
    <location>
        <begin position="594"/>
        <end position="613"/>
    </location>
</feature>
<protein>
    <recommendedName>
        <fullName evidence="15">P-type ATPase A domain-containing protein</fullName>
    </recommendedName>
</protein>
<dbReference type="SUPFAM" id="SSF81653">
    <property type="entry name" value="Calcium ATPase, transduction domain A"/>
    <property type="match status" value="1"/>
</dbReference>
<dbReference type="GO" id="GO:0046872">
    <property type="term" value="F:metal ion binding"/>
    <property type="evidence" value="ECO:0007669"/>
    <property type="project" value="UniProtKB-KW"/>
</dbReference>
<dbReference type="NCBIfam" id="TIGR01494">
    <property type="entry name" value="ATPase_P-type"/>
    <property type="match status" value="1"/>
</dbReference>
<keyword evidence="8" id="KW-0067">ATP-binding</keyword>
<evidence type="ECO:0000259" key="15">
    <source>
        <dbReference type="Pfam" id="PF00122"/>
    </source>
</evidence>
<reference evidence="16 17" key="1">
    <citation type="journal article" date="2016" name="Sci. Rep.">
        <title>Metabolic traits of an uncultured archaeal lineage -MSBL1- from brine pools of the Red Sea.</title>
        <authorList>
            <person name="Mwirichia R."/>
            <person name="Alam I."/>
            <person name="Rashid M."/>
            <person name="Vinu M."/>
            <person name="Ba-Alawi W."/>
            <person name="Anthony Kamau A."/>
            <person name="Kamanda Ngugi D."/>
            <person name="Goker M."/>
            <person name="Klenk H.P."/>
            <person name="Bajic V."/>
            <person name="Stingl U."/>
        </authorList>
    </citation>
    <scope>NUCLEOTIDE SEQUENCE [LARGE SCALE GENOMIC DNA]</scope>
    <source>
        <strain evidence="16">SCGC-AAA259E17</strain>
    </source>
</reference>
<dbReference type="InterPro" id="IPR023298">
    <property type="entry name" value="ATPase_P-typ_TM_dom_sf"/>
</dbReference>
<evidence type="ECO:0000313" key="17">
    <source>
        <dbReference type="Proteomes" id="UP000070373"/>
    </source>
</evidence>
<proteinExistence type="inferred from homology"/>
<dbReference type="FunFam" id="2.70.150.10:FF:000002">
    <property type="entry name" value="Copper-transporting ATPase 1, putative"/>
    <property type="match status" value="1"/>
</dbReference>
<sequence>MVPEHNRVECPYCRVDVLREKPPLWERKSISIILSSGVLFAAGLVFELMGLWETGALILFLGTAIIAGVPIAKKGIQALGEKRLDVNVLMTAAAVGAFSIGYGAEGAAVLLLFYIAEFLEDYAGERARRSVGKLLELSPETVVKKTESGEKEAHAHEVEVGDRVVVRPGERVPLDGKVREGSTSVNQAPVTGESMPVSKGEGDEVFAGTLNEEGYIELEVTKPPGKTTLTKIIELVREAQERESGTQRLVNKVASYYTPIILGLALTVAIAPVIIFSQPAENWIYRGLVLLAVSCPCAFVLSTPISMVSGITSAARNGLLIKGGTYVEEINEERVLALDKTRTLTKGRPEVTDIALFDGSEGEVLRVAVSLESKTKHPIAESIVAHGKGHGVEAAEAEEFESMPGKGIKGLVDGEKYLVGARSFFDELEIEYPGDKIKDLEAQGKTVILVGKEDRALAAIGVKDKIRENAAEMTEELKENGIKPVMLTGDNERVARAIAEELGIDEFHAGLLPEEKVEAMKKLVEEYEHVSMVGDGVNDAPALAEAHVGIAMGAAGSDVAIETADIVLMEDDLEKVGYLMRLGHKTMGTVRENIIISILTKGALAVLAVFGLISLAVAVGVGDMGISFVVIANALRLGLM</sequence>
<dbReference type="InterPro" id="IPR001757">
    <property type="entry name" value="P_typ_ATPase"/>
</dbReference>
<dbReference type="GO" id="GO:0019829">
    <property type="term" value="F:ATPase-coupled monoatomic cation transmembrane transporter activity"/>
    <property type="evidence" value="ECO:0007669"/>
    <property type="project" value="InterPro"/>
</dbReference>
<evidence type="ECO:0000256" key="11">
    <source>
        <dbReference type="ARBA" id="ARBA00023065"/>
    </source>
</evidence>
<keyword evidence="17" id="KW-1185">Reference proteome</keyword>
<feature type="transmembrane region" description="Helical" evidence="14">
    <location>
        <begin position="55"/>
        <end position="72"/>
    </location>
</feature>
<evidence type="ECO:0000313" key="16">
    <source>
        <dbReference type="EMBL" id="KXA93624.1"/>
    </source>
</evidence>
<dbReference type="Pfam" id="PF00122">
    <property type="entry name" value="E1-E2_ATPase"/>
    <property type="match status" value="1"/>
</dbReference>
<dbReference type="InterPro" id="IPR059000">
    <property type="entry name" value="ATPase_P-type_domA"/>
</dbReference>
<keyword evidence="11" id="KW-0406">Ion transport</keyword>
<dbReference type="NCBIfam" id="TIGR01525">
    <property type="entry name" value="ATPase-IB_hvy"/>
    <property type="match status" value="1"/>
</dbReference>